<comment type="caution">
    <text evidence="5">The sequence shown here is derived from an EMBL/GenBank/DDBJ whole genome shotgun (WGS) entry which is preliminary data.</text>
</comment>
<gene>
    <name evidence="5" type="ORF">QBZ16_002502</name>
</gene>
<dbReference type="GO" id="GO:0016887">
    <property type="term" value="F:ATP hydrolysis activity"/>
    <property type="evidence" value="ECO:0007669"/>
    <property type="project" value="InterPro"/>
</dbReference>
<keyword evidence="2" id="KW-0067">ATP-binding</keyword>
<dbReference type="SMART" id="SM01086">
    <property type="entry name" value="ClpB_D2-small"/>
    <property type="match status" value="1"/>
</dbReference>
<evidence type="ECO:0000256" key="3">
    <source>
        <dbReference type="SAM" id="MobiDB-lite"/>
    </source>
</evidence>
<dbReference type="Pfam" id="PF07724">
    <property type="entry name" value="AAA_2"/>
    <property type="match status" value="1"/>
</dbReference>
<feature type="region of interest" description="Disordered" evidence="3">
    <location>
        <begin position="527"/>
        <end position="556"/>
    </location>
</feature>
<keyword evidence="6" id="KW-1185">Reference proteome</keyword>
<dbReference type="InterPro" id="IPR003959">
    <property type="entry name" value="ATPase_AAA_core"/>
</dbReference>
<dbReference type="NCBIfam" id="NF003745">
    <property type="entry name" value="PRK05342.1"/>
    <property type="match status" value="1"/>
</dbReference>
<dbReference type="Proteomes" id="UP001255856">
    <property type="component" value="Unassembled WGS sequence"/>
</dbReference>
<feature type="compositionally biased region" description="Basic and acidic residues" evidence="3">
    <location>
        <begin position="538"/>
        <end position="556"/>
    </location>
</feature>
<dbReference type="Pfam" id="PF10431">
    <property type="entry name" value="ClpB_D2-small"/>
    <property type="match status" value="1"/>
</dbReference>
<dbReference type="SUPFAM" id="SSF52540">
    <property type="entry name" value="P-loop containing nucleoside triphosphate hydrolases"/>
    <property type="match status" value="1"/>
</dbReference>
<sequence>MAIVKCEQATRALQLRGLRGFSSGVGPNAAPASRSVEVFNPHFRRTPSAVTAVFPNLPRPTAVPAPPEGPTPAGAVPVLGGRTPDATQASGRFAPGTIPRPRELVAALDEYVVGQAPAKKVLAVAVHNHYKRLAHEQRNRDRAALAALRAAEQASGIGADPAVYGATSGVAGVHRGALPPELEHAYRINLLRRESAGVPSRASLLRSLSGAEEGGVGAEVATGRARRCWRGRLARLVNVPFAMADATTLTQAGYVGEDVESILHKLYQAAGYDVAAAQRGIVYIDEVDKITKRAEGASITRDVSGEGVQQALLRMLEGSVVNVPEKGGRKNPRGDHVAIDTSDILFICGGAFVGLDRQIRERCAAASIGFGAHVRARDEPSAAADASSVEASAVLLQVEQRDLIRYGLIPEFVGRFPVLSSLTALTEQELARVLTEPKNALLRQYTAMFAASDARLVVTKAGIGALAREAATRGVGARGLRSIMERLLLEAMYDAPERDVEGVILDGDAPDGAAAVHVVRAPQTMRGALEARGLGPDGRPKDEGLVEPERRAAYAS</sequence>
<dbReference type="GO" id="GO:0051603">
    <property type="term" value="P:proteolysis involved in protein catabolic process"/>
    <property type="evidence" value="ECO:0007669"/>
    <property type="project" value="TreeGrafter"/>
</dbReference>
<evidence type="ECO:0000259" key="4">
    <source>
        <dbReference type="SMART" id="SM01086"/>
    </source>
</evidence>
<protein>
    <recommendedName>
        <fullName evidence="4">Clp ATPase C-terminal domain-containing protein</fullName>
    </recommendedName>
</protein>
<dbReference type="InterPro" id="IPR050052">
    <property type="entry name" value="ATP-dep_Clp_protease_ClpX"/>
</dbReference>
<dbReference type="Gene3D" id="1.10.8.60">
    <property type="match status" value="1"/>
</dbReference>
<evidence type="ECO:0000256" key="1">
    <source>
        <dbReference type="ARBA" id="ARBA00022741"/>
    </source>
</evidence>
<evidence type="ECO:0000313" key="6">
    <source>
        <dbReference type="Proteomes" id="UP001255856"/>
    </source>
</evidence>
<dbReference type="PANTHER" id="PTHR48102">
    <property type="entry name" value="ATP-DEPENDENT CLP PROTEASE ATP-BINDING SUBUNIT CLPX-LIKE, MITOCHONDRIAL-RELATED"/>
    <property type="match status" value="1"/>
</dbReference>
<dbReference type="InterPro" id="IPR019489">
    <property type="entry name" value="Clp_ATPase_C"/>
</dbReference>
<proteinExistence type="predicted"/>
<reference evidence="5" key="1">
    <citation type="submission" date="2021-01" db="EMBL/GenBank/DDBJ databases">
        <authorList>
            <person name="Eckstrom K.M.E."/>
        </authorList>
    </citation>
    <scope>NUCLEOTIDE SEQUENCE</scope>
    <source>
        <strain evidence="5">UVCC 0001</strain>
    </source>
</reference>
<evidence type="ECO:0000256" key="2">
    <source>
        <dbReference type="ARBA" id="ARBA00022840"/>
    </source>
</evidence>
<organism evidence="5 6">
    <name type="scientific">Prototheca wickerhamii</name>
    <dbReference type="NCBI Taxonomy" id="3111"/>
    <lineage>
        <taxon>Eukaryota</taxon>
        <taxon>Viridiplantae</taxon>
        <taxon>Chlorophyta</taxon>
        <taxon>core chlorophytes</taxon>
        <taxon>Trebouxiophyceae</taxon>
        <taxon>Chlorellales</taxon>
        <taxon>Chlorellaceae</taxon>
        <taxon>Prototheca</taxon>
    </lineage>
</organism>
<feature type="domain" description="Clp ATPase C-terminal" evidence="4">
    <location>
        <begin position="425"/>
        <end position="516"/>
    </location>
</feature>
<name>A0AAD9IKE7_PROWI</name>
<dbReference type="AlphaFoldDB" id="A0AAD9IKE7"/>
<dbReference type="EMBL" id="JASFZW010000002">
    <property type="protein sequence ID" value="KAK2080106.1"/>
    <property type="molecule type" value="Genomic_DNA"/>
</dbReference>
<dbReference type="GO" id="GO:0005759">
    <property type="term" value="C:mitochondrial matrix"/>
    <property type="evidence" value="ECO:0007669"/>
    <property type="project" value="TreeGrafter"/>
</dbReference>
<accession>A0AAD9IKE7</accession>
<dbReference type="GO" id="GO:0005524">
    <property type="term" value="F:ATP binding"/>
    <property type="evidence" value="ECO:0007669"/>
    <property type="project" value="UniProtKB-KW"/>
</dbReference>
<dbReference type="PANTHER" id="PTHR48102:SF7">
    <property type="entry name" value="ATP-DEPENDENT CLP PROTEASE ATP-BINDING SUBUNIT CLPX-LIKE, MITOCHONDRIAL"/>
    <property type="match status" value="1"/>
</dbReference>
<dbReference type="Gene3D" id="3.40.50.300">
    <property type="entry name" value="P-loop containing nucleotide triphosphate hydrolases"/>
    <property type="match status" value="2"/>
</dbReference>
<dbReference type="InterPro" id="IPR027417">
    <property type="entry name" value="P-loop_NTPase"/>
</dbReference>
<evidence type="ECO:0000313" key="5">
    <source>
        <dbReference type="EMBL" id="KAK2080106.1"/>
    </source>
</evidence>
<keyword evidence="1" id="KW-0547">Nucleotide-binding</keyword>